<reference evidence="5" key="1">
    <citation type="journal article" date="2020" name="Stud. Mycol.">
        <title>101 Dothideomycetes genomes: a test case for predicting lifestyles and emergence of pathogens.</title>
        <authorList>
            <person name="Haridas S."/>
            <person name="Albert R."/>
            <person name="Binder M."/>
            <person name="Bloem J."/>
            <person name="Labutti K."/>
            <person name="Salamov A."/>
            <person name="Andreopoulos B."/>
            <person name="Baker S."/>
            <person name="Barry K."/>
            <person name="Bills G."/>
            <person name="Bluhm B."/>
            <person name="Cannon C."/>
            <person name="Castanera R."/>
            <person name="Culley D."/>
            <person name="Daum C."/>
            <person name="Ezra D."/>
            <person name="Gonzalez J."/>
            <person name="Henrissat B."/>
            <person name="Kuo A."/>
            <person name="Liang C."/>
            <person name="Lipzen A."/>
            <person name="Lutzoni F."/>
            <person name="Magnuson J."/>
            <person name="Mondo S."/>
            <person name="Nolan M."/>
            <person name="Ohm R."/>
            <person name="Pangilinan J."/>
            <person name="Park H.-J."/>
            <person name="Ramirez L."/>
            <person name="Alfaro M."/>
            <person name="Sun H."/>
            <person name="Tritt A."/>
            <person name="Yoshinaga Y."/>
            <person name="Zwiers L.-H."/>
            <person name="Turgeon B."/>
            <person name="Goodwin S."/>
            <person name="Spatafora J."/>
            <person name="Crous P."/>
            <person name="Grigoriev I."/>
        </authorList>
    </citation>
    <scope>NUCLEOTIDE SEQUENCE</scope>
    <source>
        <strain evidence="5">CBS 122367</strain>
    </source>
</reference>
<dbReference type="InterPro" id="IPR052240">
    <property type="entry name" value="SAP_domain_ribonucleoprotein"/>
</dbReference>
<feature type="compositionally biased region" description="Basic and acidic residues" evidence="3">
    <location>
        <begin position="417"/>
        <end position="435"/>
    </location>
</feature>
<dbReference type="OrthoDB" id="445357at2759"/>
<dbReference type="InterPro" id="IPR040746">
    <property type="entry name" value="THO1_MOS11_C"/>
</dbReference>
<feature type="compositionally biased region" description="Basic and acidic residues" evidence="3">
    <location>
        <begin position="209"/>
        <end position="219"/>
    </location>
</feature>
<evidence type="ECO:0000313" key="5">
    <source>
        <dbReference type="EMBL" id="KAF2691811.1"/>
    </source>
</evidence>
<dbReference type="InterPro" id="IPR003034">
    <property type="entry name" value="SAP_dom"/>
</dbReference>
<dbReference type="Proteomes" id="UP000799291">
    <property type="component" value="Unassembled WGS sequence"/>
</dbReference>
<protein>
    <recommendedName>
        <fullName evidence="4">SAP domain-containing protein</fullName>
    </recommendedName>
</protein>
<feature type="domain" description="SAP" evidence="4">
    <location>
        <begin position="180"/>
        <end position="214"/>
    </location>
</feature>
<sequence length="467" mass="50790">MLSRVNRNHSNVMDTVSLDAGKCIGHLLVFNCLLKPFCQGLVGFLLRIRDVDPRARGLMVNASVTLDEVTQRAASEKGLVVLAWHMFPPARRSLSHKGDSAHQPHHPRPSATLTRALHLRSLSHDTDFYLLPSFPARSRPFEVSQPAVPLYRRVPSHVSRALPLFPNSIRHLRAPKMPEYAKMKNAELEALLKERGLPTGGKKADMVERLTKNDDDKKAQPAAASSKIDAEDEIDWDDEGEDATADAAKAAPAASTKPESAAPAVMPAAVTVAKAGSVGEVGNSQEVPNQTADVDPAATDDLSVKLPTEKEGTADTTTEEKKEPAPSYTKGLAATNLDEEIEKRKRRAEKFGLKIDDDANLKLLERAKKFGGTGPKGLDEALPERPERRKRGRDDTDDGGRNKRRGGGDGGRSGGRGGDRRRDNRDGRDNRRGDRGNANGGGTWMSEADRQKAAARKAKWSKPAEAS</sequence>
<evidence type="ECO:0000313" key="6">
    <source>
        <dbReference type="Proteomes" id="UP000799291"/>
    </source>
</evidence>
<dbReference type="PANTHER" id="PTHR46551">
    <property type="entry name" value="SAP DOMAIN-CONTAINING RIBONUCLEOPROTEIN"/>
    <property type="match status" value="1"/>
</dbReference>
<dbReference type="GO" id="GO:0005634">
    <property type="term" value="C:nucleus"/>
    <property type="evidence" value="ECO:0007669"/>
    <property type="project" value="TreeGrafter"/>
</dbReference>
<feature type="compositionally biased region" description="Basic and acidic residues" evidence="3">
    <location>
        <begin position="307"/>
        <end position="324"/>
    </location>
</feature>
<dbReference type="Pfam" id="PF18592">
    <property type="entry name" value="Tho1_MOS11_C"/>
    <property type="match status" value="1"/>
</dbReference>
<dbReference type="InterPro" id="IPR036361">
    <property type="entry name" value="SAP_dom_sf"/>
</dbReference>
<evidence type="ECO:0000256" key="1">
    <source>
        <dbReference type="ARBA" id="ARBA00022553"/>
    </source>
</evidence>
<feature type="compositionally biased region" description="Basic and acidic residues" evidence="3">
    <location>
        <begin position="377"/>
        <end position="401"/>
    </location>
</feature>
<feature type="region of interest" description="Disordered" evidence="3">
    <location>
        <begin position="209"/>
        <end position="264"/>
    </location>
</feature>
<dbReference type="SUPFAM" id="SSF68906">
    <property type="entry name" value="SAP domain"/>
    <property type="match status" value="1"/>
</dbReference>
<feature type="compositionally biased region" description="Low complexity" evidence="3">
    <location>
        <begin position="245"/>
        <end position="264"/>
    </location>
</feature>
<feature type="region of interest" description="Disordered" evidence="3">
    <location>
        <begin position="280"/>
        <end position="341"/>
    </location>
</feature>
<comment type="similarity">
    <text evidence="2">Belongs to the SAP domain-containing ribonucleoprotein family.</text>
</comment>
<dbReference type="Pfam" id="PF02037">
    <property type="entry name" value="SAP"/>
    <property type="match status" value="1"/>
</dbReference>
<evidence type="ECO:0000256" key="3">
    <source>
        <dbReference type="SAM" id="MobiDB-lite"/>
    </source>
</evidence>
<proteinExistence type="inferred from homology"/>
<name>A0A6G1JNJ2_9PLEO</name>
<dbReference type="GO" id="GO:0016973">
    <property type="term" value="P:poly(A)+ mRNA export from nucleus"/>
    <property type="evidence" value="ECO:0007669"/>
    <property type="project" value="TreeGrafter"/>
</dbReference>
<accession>A0A6G1JNJ2</accession>
<gene>
    <name evidence="5" type="ORF">K458DRAFT_5793</name>
</gene>
<feature type="region of interest" description="Disordered" evidence="3">
    <location>
        <begin position="366"/>
        <end position="467"/>
    </location>
</feature>
<dbReference type="Gene3D" id="1.10.720.30">
    <property type="entry name" value="SAP domain"/>
    <property type="match status" value="1"/>
</dbReference>
<evidence type="ECO:0000259" key="4">
    <source>
        <dbReference type="PROSITE" id="PS50800"/>
    </source>
</evidence>
<dbReference type="PROSITE" id="PS50800">
    <property type="entry name" value="SAP"/>
    <property type="match status" value="1"/>
</dbReference>
<dbReference type="SMART" id="SM00513">
    <property type="entry name" value="SAP"/>
    <property type="match status" value="1"/>
</dbReference>
<feature type="compositionally biased region" description="Acidic residues" evidence="3">
    <location>
        <begin position="230"/>
        <end position="244"/>
    </location>
</feature>
<dbReference type="EMBL" id="MU005569">
    <property type="protein sequence ID" value="KAF2691811.1"/>
    <property type="molecule type" value="Genomic_DNA"/>
</dbReference>
<keyword evidence="6" id="KW-1185">Reference proteome</keyword>
<dbReference type="AlphaFoldDB" id="A0A6G1JNJ2"/>
<dbReference type="PANTHER" id="PTHR46551:SF1">
    <property type="entry name" value="SAP DOMAIN-CONTAINING RIBONUCLEOPROTEIN"/>
    <property type="match status" value="1"/>
</dbReference>
<evidence type="ECO:0000256" key="2">
    <source>
        <dbReference type="ARBA" id="ARBA00046328"/>
    </source>
</evidence>
<organism evidence="5 6">
    <name type="scientific">Lentithecium fluviatile CBS 122367</name>
    <dbReference type="NCBI Taxonomy" id="1168545"/>
    <lineage>
        <taxon>Eukaryota</taxon>
        <taxon>Fungi</taxon>
        <taxon>Dikarya</taxon>
        <taxon>Ascomycota</taxon>
        <taxon>Pezizomycotina</taxon>
        <taxon>Dothideomycetes</taxon>
        <taxon>Pleosporomycetidae</taxon>
        <taxon>Pleosporales</taxon>
        <taxon>Massarineae</taxon>
        <taxon>Lentitheciaceae</taxon>
        <taxon>Lentithecium</taxon>
    </lineage>
</organism>
<keyword evidence="1" id="KW-0597">Phosphoprotein</keyword>
<feature type="compositionally biased region" description="Polar residues" evidence="3">
    <location>
        <begin position="282"/>
        <end position="292"/>
    </location>
</feature>